<dbReference type="EMBL" id="UINC01016905">
    <property type="protein sequence ID" value="SVA70031.1"/>
    <property type="molecule type" value="Genomic_DNA"/>
</dbReference>
<feature type="region of interest" description="Disordered" evidence="1">
    <location>
        <begin position="34"/>
        <end position="58"/>
    </location>
</feature>
<dbReference type="Pfam" id="PF25623">
    <property type="entry name" value="T4_CASP"/>
    <property type="match status" value="1"/>
</dbReference>
<dbReference type="InterPro" id="IPR057966">
    <property type="entry name" value="T4_SCAF"/>
</dbReference>
<name>A0A381Y025_9ZZZZ</name>
<dbReference type="AlphaFoldDB" id="A0A381Y025"/>
<accession>A0A381Y025</accession>
<gene>
    <name evidence="2" type="ORF">METZ01_LOCUS122885</name>
</gene>
<organism evidence="2">
    <name type="scientific">marine metagenome</name>
    <dbReference type="NCBI Taxonomy" id="408172"/>
    <lineage>
        <taxon>unclassified sequences</taxon>
        <taxon>metagenomes</taxon>
        <taxon>ecological metagenomes</taxon>
    </lineage>
</organism>
<protein>
    <submittedName>
        <fullName evidence="2">Uncharacterized protein</fullName>
    </submittedName>
</protein>
<proteinExistence type="predicted"/>
<evidence type="ECO:0000313" key="2">
    <source>
        <dbReference type="EMBL" id="SVA70031.1"/>
    </source>
</evidence>
<sequence length="70" mass="7857">MKELTEDVDYESDEQYKEKLNIIKNSYFKSDKKLDDNKKTAGTNKKIADGTSDASMDSVMSAISSLSKAR</sequence>
<evidence type="ECO:0000256" key="1">
    <source>
        <dbReference type="SAM" id="MobiDB-lite"/>
    </source>
</evidence>
<reference evidence="2" key="1">
    <citation type="submission" date="2018-05" db="EMBL/GenBank/DDBJ databases">
        <authorList>
            <person name="Lanie J.A."/>
            <person name="Ng W.-L."/>
            <person name="Kazmierczak K.M."/>
            <person name="Andrzejewski T.M."/>
            <person name="Davidsen T.M."/>
            <person name="Wayne K.J."/>
            <person name="Tettelin H."/>
            <person name="Glass J.I."/>
            <person name="Rusch D."/>
            <person name="Podicherti R."/>
            <person name="Tsui H.-C.T."/>
            <person name="Winkler M.E."/>
        </authorList>
    </citation>
    <scope>NUCLEOTIDE SEQUENCE</scope>
</reference>